<dbReference type="SUPFAM" id="SSF81383">
    <property type="entry name" value="F-box domain"/>
    <property type="match status" value="1"/>
</dbReference>
<evidence type="ECO:0000313" key="2">
    <source>
        <dbReference type="Proteomes" id="UP000815325"/>
    </source>
</evidence>
<keyword evidence="2" id="KW-1185">Reference proteome</keyword>
<accession>A0ABQ7G8Z4</accession>
<gene>
    <name evidence="1" type="ORF">DUNSADRAFT_13696</name>
</gene>
<sequence>MAQMTLLQDGKSPCPQHSPHVLRLVAQGGGSQSIPHSSPLFPLEVLAPELQILVLRYLNSSDLVRCALTSRGLGRLASIAAQDKLLAAEDKLFRELHQDSREARRWRYPNLTRLRIEETLSGFAWDPHHQDPSDFSLEATSTGTHIKLEGVGNTAVEFGVVPQCLEKDSKALHKCSSCKDFPQSASRATGFCSAITTGSNLPVHVPLMKGSDIEMLLWPTRVEFIITQPTDGAVEIVWQNNDLTPKPYKGPRQLRFELELAGSEPYKLALTCWAKAHLISAPTRS</sequence>
<dbReference type="CDD" id="cd09917">
    <property type="entry name" value="F-box_SF"/>
    <property type="match status" value="1"/>
</dbReference>
<reference evidence="1" key="1">
    <citation type="submission" date="2017-08" db="EMBL/GenBank/DDBJ databases">
        <authorList>
            <person name="Polle J.E."/>
            <person name="Barry K."/>
            <person name="Cushman J."/>
            <person name="Schmutz J."/>
            <person name="Tran D."/>
            <person name="Hathwaick L.T."/>
            <person name="Yim W.C."/>
            <person name="Jenkins J."/>
            <person name="Mckie-Krisberg Z.M."/>
            <person name="Prochnik S."/>
            <person name="Lindquist E."/>
            <person name="Dockter R.B."/>
            <person name="Adam C."/>
            <person name="Molina H."/>
            <person name="Bunkerborg J."/>
            <person name="Jin E."/>
            <person name="Buchheim M."/>
            <person name="Magnuson J."/>
        </authorList>
    </citation>
    <scope>NUCLEOTIDE SEQUENCE</scope>
    <source>
        <strain evidence="1">CCAP 19/18</strain>
    </source>
</reference>
<dbReference type="EMBL" id="MU069984">
    <property type="protein sequence ID" value="KAF5831027.1"/>
    <property type="molecule type" value="Genomic_DNA"/>
</dbReference>
<proteinExistence type="predicted"/>
<evidence type="ECO:0000313" key="1">
    <source>
        <dbReference type="EMBL" id="KAF5831027.1"/>
    </source>
</evidence>
<dbReference type="InterPro" id="IPR036047">
    <property type="entry name" value="F-box-like_dom_sf"/>
</dbReference>
<protein>
    <recommendedName>
        <fullName evidence="3">F-box domain-containing protein</fullName>
    </recommendedName>
</protein>
<name>A0ABQ7G8Z4_DUNSA</name>
<dbReference type="Proteomes" id="UP000815325">
    <property type="component" value="Unassembled WGS sequence"/>
</dbReference>
<comment type="caution">
    <text evidence="1">The sequence shown here is derived from an EMBL/GenBank/DDBJ whole genome shotgun (WGS) entry which is preliminary data.</text>
</comment>
<evidence type="ECO:0008006" key="3">
    <source>
        <dbReference type="Google" id="ProtNLM"/>
    </source>
</evidence>
<organism evidence="1 2">
    <name type="scientific">Dunaliella salina</name>
    <name type="common">Green alga</name>
    <name type="synonym">Protococcus salinus</name>
    <dbReference type="NCBI Taxonomy" id="3046"/>
    <lineage>
        <taxon>Eukaryota</taxon>
        <taxon>Viridiplantae</taxon>
        <taxon>Chlorophyta</taxon>
        <taxon>core chlorophytes</taxon>
        <taxon>Chlorophyceae</taxon>
        <taxon>CS clade</taxon>
        <taxon>Chlamydomonadales</taxon>
        <taxon>Dunaliellaceae</taxon>
        <taxon>Dunaliella</taxon>
    </lineage>
</organism>